<dbReference type="GO" id="GO:0004518">
    <property type="term" value="F:nuclease activity"/>
    <property type="evidence" value="ECO:0007669"/>
    <property type="project" value="UniProtKB-KW"/>
</dbReference>
<dbReference type="NCBIfam" id="TIGR00250">
    <property type="entry name" value="RNAse_H_YqgF"/>
    <property type="match status" value="1"/>
</dbReference>
<dbReference type="InterPro" id="IPR012337">
    <property type="entry name" value="RNaseH-like_sf"/>
</dbReference>
<dbReference type="InterPro" id="IPR037027">
    <property type="entry name" value="YqgF/RNaseH-like_dom_sf"/>
</dbReference>
<comment type="similarity">
    <text evidence="5">Belongs to the YqgF HJR family.</text>
</comment>
<dbReference type="Pfam" id="PF03652">
    <property type="entry name" value="RuvX"/>
    <property type="match status" value="1"/>
</dbReference>
<name>A0A919G193_9ACTN</name>
<dbReference type="EMBL" id="BNCD01000004">
    <property type="protein sequence ID" value="GHH75709.1"/>
    <property type="molecule type" value="Genomic_DNA"/>
</dbReference>
<dbReference type="SUPFAM" id="SSF53098">
    <property type="entry name" value="Ribonuclease H-like"/>
    <property type="match status" value="1"/>
</dbReference>
<dbReference type="InterPro" id="IPR006641">
    <property type="entry name" value="YqgF/RNaseH-like_dom"/>
</dbReference>
<dbReference type="PANTHER" id="PTHR33317">
    <property type="entry name" value="POLYNUCLEOTIDYL TRANSFERASE, RIBONUCLEASE H-LIKE SUPERFAMILY PROTEIN"/>
    <property type="match status" value="1"/>
</dbReference>
<comment type="function">
    <text evidence="5">Could be a nuclease involved in processing of the 5'-end of pre-16S rRNA.</text>
</comment>
<evidence type="ECO:0000313" key="7">
    <source>
        <dbReference type="EMBL" id="GHH75709.1"/>
    </source>
</evidence>
<evidence type="ECO:0000256" key="4">
    <source>
        <dbReference type="ARBA" id="ARBA00022801"/>
    </source>
</evidence>
<gene>
    <name evidence="7" type="ORF">GCM10018793_19910</name>
</gene>
<dbReference type="GO" id="GO:0005829">
    <property type="term" value="C:cytosol"/>
    <property type="evidence" value="ECO:0007669"/>
    <property type="project" value="TreeGrafter"/>
</dbReference>
<feature type="domain" description="YqgF/RNase H-like" evidence="6">
    <location>
        <begin position="9"/>
        <end position="110"/>
    </location>
</feature>
<dbReference type="CDD" id="cd16964">
    <property type="entry name" value="YqgF"/>
    <property type="match status" value="1"/>
</dbReference>
<protein>
    <recommendedName>
        <fullName evidence="5">Putative pre-16S rRNA nuclease</fullName>
        <ecNumber evidence="5">3.1.-.-</ecNumber>
    </recommendedName>
</protein>
<evidence type="ECO:0000256" key="1">
    <source>
        <dbReference type="ARBA" id="ARBA00022490"/>
    </source>
</evidence>
<dbReference type="InterPro" id="IPR005227">
    <property type="entry name" value="YqgF"/>
</dbReference>
<dbReference type="HAMAP" id="MF_00651">
    <property type="entry name" value="Nuclease_YqgF"/>
    <property type="match status" value="1"/>
</dbReference>
<accession>A0A919G193</accession>
<comment type="subcellular location">
    <subcellularLocation>
        <location evidence="5">Cytoplasm</location>
    </subcellularLocation>
</comment>
<dbReference type="Proteomes" id="UP000603708">
    <property type="component" value="Unassembled WGS sequence"/>
</dbReference>
<dbReference type="Gene3D" id="3.30.420.140">
    <property type="entry name" value="YqgF/RNase H-like domain"/>
    <property type="match status" value="1"/>
</dbReference>
<evidence type="ECO:0000259" key="6">
    <source>
        <dbReference type="SMART" id="SM00732"/>
    </source>
</evidence>
<dbReference type="EC" id="3.1.-.-" evidence="5"/>
<dbReference type="AlphaFoldDB" id="A0A919G193"/>
<keyword evidence="2 5" id="KW-0690">Ribosome biogenesis</keyword>
<comment type="caution">
    <text evidence="7">The sequence shown here is derived from an EMBL/GenBank/DDBJ whole genome shotgun (WGS) entry which is preliminary data.</text>
</comment>
<keyword evidence="8" id="KW-1185">Reference proteome</keyword>
<reference evidence="7" key="2">
    <citation type="submission" date="2020-09" db="EMBL/GenBank/DDBJ databases">
        <authorList>
            <person name="Sun Q."/>
            <person name="Ohkuma M."/>
        </authorList>
    </citation>
    <scope>NUCLEOTIDE SEQUENCE</scope>
    <source>
        <strain evidence="7">JCM 5069</strain>
    </source>
</reference>
<keyword evidence="1 5" id="KW-0963">Cytoplasm</keyword>
<evidence type="ECO:0000256" key="3">
    <source>
        <dbReference type="ARBA" id="ARBA00022722"/>
    </source>
</evidence>
<keyword evidence="3 5" id="KW-0540">Nuclease</keyword>
<organism evidence="7 8">
    <name type="scientific">Streptomyces sulfonofaciens</name>
    <dbReference type="NCBI Taxonomy" id="68272"/>
    <lineage>
        <taxon>Bacteria</taxon>
        <taxon>Bacillati</taxon>
        <taxon>Actinomycetota</taxon>
        <taxon>Actinomycetes</taxon>
        <taxon>Kitasatosporales</taxon>
        <taxon>Streptomycetaceae</taxon>
        <taxon>Streptomyces</taxon>
    </lineage>
</organism>
<evidence type="ECO:0000256" key="5">
    <source>
        <dbReference type="HAMAP-Rule" id="MF_00651"/>
    </source>
</evidence>
<dbReference type="PANTHER" id="PTHR33317:SF4">
    <property type="entry name" value="POLYNUCLEOTIDYL TRANSFERASE, RIBONUCLEASE H-LIKE SUPERFAMILY PROTEIN"/>
    <property type="match status" value="1"/>
</dbReference>
<dbReference type="FunFam" id="3.30.420.140:FF:000005">
    <property type="entry name" value="Putative pre-16S rRNA nuclease"/>
    <property type="match status" value="1"/>
</dbReference>
<dbReference type="GO" id="GO:0000967">
    <property type="term" value="P:rRNA 5'-end processing"/>
    <property type="evidence" value="ECO:0007669"/>
    <property type="project" value="UniProtKB-UniRule"/>
</dbReference>
<keyword evidence="4 5" id="KW-0378">Hydrolase</keyword>
<dbReference type="GO" id="GO:0016788">
    <property type="term" value="F:hydrolase activity, acting on ester bonds"/>
    <property type="evidence" value="ECO:0007669"/>
    <property type="project" value="UniProtKB-UniRule"/>
</dbReference>
<dbReference type="SMART" id="SM00732">
    <property type="entry name" value="YqgFc"/>
    <property type="match status" value="1"/>
</dbReference>
<sequence length="159" mass="16494">MTADGMRRGRRLAIDVGDARIGVASCDPDGILATPVETVPGRDVPAAHRRLAQLVGEYEPIEVLVGLPRSLSGGEGPAAAKVRAFAQQLARVLAPVPVRLVDERMTTVTAGQGLRASGVTARKGRSVIDQAAAVVILQNALETERVSGEAPGESVEVAV</sequence>
<reference evidence="7" key="1">
    <citation type="journal article" date="2014" name="Int. J. Syst. Evol. Microbiol.">
        <title>Complete genome sequence of Corynebacterium casei LMG S-19264T (=DSM 44701T), isolated from a smear-ripened cheese.</title>
        <authorList>
            <consortium name="US DOE Joint Genome Institute (JGI-PGF)"/>
            <person name="Walter F."/>
            <person name="Albersmeier A."/>
            <person name="Kalinowski J."/>
            <person name="Ruckert C."/>
        </authorList>
    </citation>
    <scope>NUCLEOTIDE SEQUENCE</scope>
    <source>
        <strain evidence="7">JCM 5069</strain>
    </source>
</reference>
<evidence type="ECO:0000313" key="8">
    <source>
        <dbReference type="Proteomes" id="UP000603708"/>
    </source>
</evidence>
<proteinExistence type="inferred from homology"/>
<evidence type="ECO:0000256" key="2">
    <source>
        <dbReference type="ARBA" id="ARBA00022517"/>
    </source>
</evidence>